<dbReference type="RefSeq" id="XP_066718500.1">
    <property type="nucleotide sequence ID" value="XM_066856333.1"/>
</dbReference>
<organism evidence="1 2">
    <name type="scientific">Apiospora phragmitis</name>
    <dbReference type="NCBI Taxonomy" id="2905665"/>
    <lineage>
        <taxon>Eukaryota</taxon>
        <taxon>Fungi</taxon>
        <taxon>Dikarya</taxon>
        <taxon>Ascomycota</taxon>
        <taxon>Pezizomycotina</taxon>
        <taxon>Sordariomycetes</taxon>
        <taxon>Xylariomycetidae</taxon>
        <taxon>Amphisphaeriales</taxon>
        <taxon>Apiosporaceae</taxon>
        <taxon>Apiospora</taxon>
    </lineage>
</organism>
<protein>
    <submittedName>
        <fullName evidence="1">FluG domain-containing protein</fullName>
    </submittedName>
</protein>
<dbReference type="GeneID" id="92089396"/>
<gene>
    <name evidence="1" type="ORF">PG994_004924</name>
</gene>
<evidence type="ECO:0000313" key="2">
    <source>
        <dbReference type="Proteomes" id="UP001480595"/>
    </source>
</evidence>
<evidence type="ECO:0000313" key="1">
    <source>
        <dbReference type="EMBL" id="KAK8074025.1"/>
    </source>
</evidence>
<dbReference type="EMBL" id="JAQQWL010000005">
    <property type="protein sequence ID" value="KAK8074025.1"/>
    <property type="molecule type" value="Genomic_DNA"/>
</dbReference>
<accession>A0ABR1VRY9</accession>
<proteinExistence type="predicted"/>
<comment type="caution">
    <text evidence="1">The sequence shown here is derived from an EMBL/GenBank/DDBJ whole genome shotgun (WGS) entry which is preliminary data.</text>
</comment>
<dbReference type="Proteomes" id="UP001480595">
    <property type="component" value="Unassembled WGS sequence"/>
</dbReference>
<name>A0ABR1VRY9_9PEZI</name>
<sequence length="123" mass="14438">MVPKQVWESLPPDPEIEALKQCREMLKAGRYRYKGQGNEEEIRVLSGALERNKRNAPTWDIERQVAGEEELEELEEAWQLEIDRQIPERAELAKAFLFQPELPTFEDILELCIHAVDVMFRLC</sequence>
<reference evidence="1 2" key="1">
    <citation type="submission" date="2023-01" db="EMBL/GenBank/DDBJ databases">
        <title>Analysis of 21 Apiospora genomes using comparative genomics revels a genus with tremendous synthesis potential of carbohydrate active enzymes and secondary metabolites.</title>
        <authorList>
            <person name="Sorensen T."/>
        </authorList>
    </citation>
    <scope>NUCLEOTIDE SEQUENCE [LARGE SCALE GENOMIC DNA]</scope>
    <source>
        <strain evidence="1 2">CBS 135458</strain>
    </source>
</reference>
<keyword evidence="2" id="KW-1185">Reference proteome</keyword>